<evidence type="ECO:0000256" key="11">
    <source>
        <dbReference type="ARBA" id="ARBA00023242"/>
    </source>
</evidence>
<dbReference type="Pfam" id="PF00096">
    <property type="entry name" value="zf-C2H2"/>
    <property type="match status" value="4"/>
</dbReference>
<dbReference type="PANTHER" id="PTHR46179:SF1">
    <property type="entry name" value="TRANSCRIPTION FACTOR IIIA"/>
    <property type="match status" value="1"/>
</dbReference>
<dbReference type="SUPFAM" id="SSF57667">
    <property type="entry name" value="beta-beta-alpha zinc fingers"/>
    <property type="match status" value="5"/>
</dbReference>
<dbReference type="PROSITE" id="PS00028">
    <property type="entry name" value="ZINC_FINGER_C2H2_1"/>
    <property type="match status" value="7"/>
</dbReference>
<evidence type="ECO:0000313" key="17">
    <source>
        <dbReference type="EMBL" id="KAL1248653.1"/>
    </source>
</evidence>
<dbReference type="Gene3D" id="3.30.160.60">
    <property type="entry name" value="Classic Zinc Finger"/>
    <property type="match status" value="7"/>
</dbReference>
<feature type="domain" description="C2H2-type" evidence="16">
    <location>
        <begin position="156"/>
        <end position="182"/>
    </location>
</feature>
<evidence type="ECO:0000256" key="3">
    <source>
        <dbReference type="ARBA" id="ARBA00022723"/>
    </source>
</evidence>
<evidence type="ECO:0000256" key="12">
    <source>
        <dbReference type="ARBA" id="ARBA00040434"/>
    </source>
</evidence>
<evidence type="ECO:0000256" key="8">
    <source>
        <dbReference type="ARBA" id="ARBA00023015"/>
    </source>
</evidence>
<keyword evidence="3" id="KW-0479">Metal-binding</keyword>
<keyword evidence="15" id="KW-0732">Signal</keyword>
<comment type="subcellular location">
    <subcellularLocation>
        <location evidence="1">Nucleus</location>
    </subcellularLocation>
</comment>
<proteinExistence type="predicted"/>
<evidence type="ECO:0000256" key="4">
    <source>
        <dbReference type="ARBA" id="ARBA00022737"/>
    </source>
</evidence>
<sequence length="346" mass="39627">MTLQSPPTHRFGSELVFVVLLTGLSGQIMANNCKDLQSRSQVCEATFSKLWKLEAHYCRHTGLKPFACGDCEKSFCTRYQLTRHQLSHSGEKPYLCSVSGCSDAFSTPGSLRNHVAHVHHQKDRYYVCNHQGCGKEFRKKKQLKIHICEHTNVLPFECDFEGCNEKFVSSKALKRHGKMHEGYPCGEENCNFKGKTWSDYQKHSKTAHRVTLPCDQCKKIFHNAWFLQKHKQFVHSGERRVFKCAQEGCEKSYTTNFNLQNHVLAFHEGKHDFACPFAGCGKAFAMEESLKRHFVIHKPQKTKLQKPKIKQHKHKKTPSKSSDAVKLAKHLQNVSLNKTASKKPLP</sequence>
<comment type="caution">
    <text evidence="17">The sequence shown here is derived from an EMBL/GenBank/DDBJ whole genome shotgun (WGS) entry which is preliminary data.</text>
</comment>
<feature type="domain" description="C2H2-type" evidence="16">
    <location>
        <begin position="273"/>
        <end position="302"/>
    </location>
</feature>
<evidence type="ECO:0000313" key="18">
    <source>
        <dbReference type="Proteomes" id="UP001558613"/>
    </source>
</evidence>
<evidence type="ECO:0000256" key="6">
    <source>
        <dbReference type="ARBA" id="ARBA00022833"/>
    </source>
</evidence>
<keyword evidence="7" id="KW-0694">RNA-binding</keyword>
<dbReference type="InterPro" id="IPR036236">
    <property type="entry name" value="Znf_C2H2_sf"/>
</dbReference>
<keyword evidence="18" id="KW-1185">Reference proteome</keyword>
<evidence type="ECO:0000256" key="9">
    <source>
        <dbReference type="ARBA" id="ARBA00023125"/>
    </source>
</evidence>
<evidence type="ECO:0000256" key="5">
    <source>
        <dbReference type="ARBA" id="ARBA00022771"/>
    </source>
</evidence>
<evidence type="ECO:0000256" key="14">
    <source>
        <dbReference type="SAM" id="MobiDB-lite"/>
    </source>
</evidence>
<gene>
    <name evidence="17" type="ORF">QQF64_021971</name>
</gene>
<dbReference type="SMART" id="SM00355">
    <property type="entry name" value="ZnF_C2H2"/>
    <property type="match status" value="8"/>
</dbReference>
<feature type="region of interest" description="Disordered" evidence="14">
    <location>
        <begin position="299"/>
        <end position="346"/>
    </location>
</feature>
<evidence type="ECO:0000256" key="2">
    <source>
        <dbReference type="ARBA" id="ARBA00022517"/>
    </source>
</evidence>
<keyword evidence="11" id="KW-0539">Nucleus</keyword>
<feature type="domain" description="C2H2-type" evidence="16">
    <location>
        <begin position="66"/>
        <end position="93"/>
    </location>
</feature>
<feature type="signal peptide" evidence="15">
    <location>
        <begin position="1"/>
        <end position="30"/>
    </location>
</feature>
<dbReference type="PANTHER" id="PTHR46179">
    <property type="entry name" value="ZINC FINGER PROTEIN"/>
    <property type="match status" value="1"/>
</dbReference>
<name>A0ABR3L747_9TELE</name>
<feature type="domain" description="C2H2-type" evidence="16">
    <location>
        <begin position="126"/>
        <end position="155"/>
    </location>
</feature>
<feature type="domain" description="C2H2-type" evidence="16">
    <location>
        <begin position="242"/>
        <end position="272"/>
    </location>
</feature>
<feature type="domain" description="C2H2-type" evidence="16">
    <location>
        <begin position="94"/>
        <end position="124"/>
    </location>
</feature>
<keyword evidence="2" id="KW-0690">Ribosome biogenesis</keyword>
<feature type="domain" description="C2H2-type" evidence="16">
    <location>
        <begin position="31"/>
        <end position="65"/>
    </location>
</feature>
<dbReference type="Pfam" id="PF22110">
    <property type="entry name" value="TFIIIA_zf-C2H2"/>
    <property type="match status" value="1"/>
</dbReference>
<evidence type="ECO:0000259" key="16">
    <source>
        <dbReference type="PROSITE" id="PS50157"/>
    </source>
</evidence>
<keyword evidence="5 13" id="KW-0863">Zinc-finger</keyword>
<evidence type="ECO:0000256" key="15">
    <source>
        <dbReference type="SAM" id="SignalP"/>
    </source>
</evidence>
<protein>
    <recommendedName>
        <fullName evidence="12">Transcription factor IIIA</fullName>
    </recommendedName>
</protein>
<evidence type="ECO:0000256" key="7">
    <source>
        <dbReference type="ARBA" id="ARBA00022884"/>
    </source>
</evidence>
<evidence type="ECO:0000256" key="10">
    <source>
        <dbReference type="ARBA" id="ARBA00023163"/>
    </source>
</evidence>
<feature type="compositionally biased region" description="Basic residues" evidence="14">
    <location>
        <begin position="299"/>
        <end position="318"/>
    </location>
</feature>
<dbReference type="InterPro" id="IPR054599">
    <property type="entry name" value="TFIIIA_Zfn-C2H2"/>
</dbReference>
<dbReference type="InterPro" id="IPR051061">
    <property type="entry name" value="Zinc_finger_trans_reg"/>
</dbReference>
<feature type="chain" id="PRO_5045125157" description="Transcription factor IIIA" evidence="15">
    <location>
        <begin position="31"/>
        <end position="346"/>
    </location>
</feature>
<dbReference type="EMBL" id="JAYMGO010000024">
    <property type="protein sequence ID" value="KAL1248653.1"/>
    <property type="molecule type" value="Genomic_DNA"/>
</dbReference>
<dbReference type="Proteomes" id="UP001558613">
    <property type="component" value="Unassembled WGS sequence"/>
</dbReference>
<keyword evidence="6" id="KW-0862">Zinc</keyword>
<organism evidence="17 18">
    <name type="scientific">Cirrhinus molitorella</name>
    <name type="common">mud carp</name>
    <dbReference type="NCBI Taxonomy" id="172907"/>
    <lineage>
        <taxon>Eukaryota</taxon>
        <taxon>Metazoa</taxon>
        <taxon>Chordata</taxon>
        <taxon>Craniata</taxon>
        <taxon>Vertebrata</taxon>
        <taxon>Euteleostomi</taxon>
        <taxon>Actinopterygii</taxon>
        <taxon>Neopterygii</taxon>
        <taxon>Teleostei</taxon>
        <taxon>Ostariophysi</taxon>
        <taxon>Cypriniformes</taxon>
        <taxon>Cyprinidae</taxon>
        <taxon>Labeoninae</taxon>
        <taxon>Labeonini</taxon>
        <taxon>Cirrhinus</taxon>
    </lineage>
</organism>
<evidence type="ECO:0000256" key="13">
    <source>
        <dbReference type="PROSITE-ProRule" id="PRU00042"/>
    </source>
</evidence>
<evidence type="ECO:0000256" key="1">
    <source>
        <dbReference type="ARBA" id="ARBA00004123"/>
    </source>
</evidence>
<feature type="domain" description="C2H2-type" evidence="16">
    <location>
        <begin position="212"/>
        <end position="240"/>
    </location>
</feature>
<accession>A0ABR3L747</accession>
<keyword evidence="8" id="KW-0805">Transcription regulation</keyword>
<keyword evidence="10" id="KW-0804">Transcription</keyword>
<dbReference type="InterPro" id="IPR013087">
    <property type="entry name" value="Znf_C2H2_type"/>
</dbReference>
<keyword evidence="9" id="KW-0238">DNA-binding</keyword>
<keyword evidence="4" id="KW-0677">Repeat</keyword>
<dbReference type="PROSITE" id="PS50157">
    <property type="entry name" value="ZINC_FINGER_C2H2_2"/>
    <property type="match status" value="8"/>
</dbReference>
<reference evidence="17 18" key="1">
    <citation type="submission" date="2023-09" db="EMBL/GenBank/DDBJ databases">
        <authorList>
            <person name="Wang M."/>
        </authorList>
    </citation>
    <scope>NUCLEOTIDE SEQUENCE [LARGE SCALE GENOMIC DNA]</scope>
    <source>
        <strain evidence="17">GT-2023</strain>
        <tissue evidence="17">Liver</tissue>
    </source>
</reference>